<protein>
    <submittedName>
        <fullName evidence="2">Uncharacterized protein</fullName>
    </submittedName>
</protein>
<feature type="compositionally biased region" description="Low complexity" evidence="1">
    <location>
        <begin position="119"/>
        <end position="161"/>
    </location>
</feature>
<reference evidence="2 3" key="1">
    <citation type="submission" date="2018-10" db="EMBL/GenBank/DDBJ databases">
        <title>Fifty Aureobasidium pullulans genomes reveal a recombining polyextremotolerant generalist.</title>
        <authorList>
            <person name="Gostincar C."/>
            <person name="Turk M."/>
            <person name="Zajc J."/>
            <person name="Gunde-Cimerman N."/>
        </authorList>
    </citation>
    <scope>NUCLEOTIDE SEQUENCE [LARGE SCALE GENOMIC DNA]</scope>
    <source>
        <strain evidence="2 3">EXF-3863</strain>
    </source>
</reference>
<feature type="compositionally biased region" description="Basic and acidic residues" evidence="1">
    <location>
        <begin position="471"/>
        <end position="498"/>
    </location>
</feature>
<comment type="caution">
    <text evidence="2">The sequence shown here is derived from an EMBL/GenBank/DDBJ whole genome shotgun (WGS) entry which is preliminary data.</text>
</comment>
<feature type="compositionally biased region" description="Basic and acidic residues" evidence="1">
    <location>
        <begin position="394"/>
        <end position="405"/>
    </location>
</feature>
<dbReference type="Proteomes" id="UP000308005">
    <property type="component" value="Unassembled WGS sequence"/>
</dbReference>
<feature type="region of interest" description="Disordered" evidence="1">
    <location>
        <begin position="1"/>
        <end position="498"/>
    </location>
</feature>
<dbReference type="AlphaFoldDB" id="A0A4S9TME7"/>
<organism evidence="2 3">
    <name type="scientific">Aureobasidium pullulans</name>
    <name type="common">Black yeast</name>
    <name type="synonym">Pullularia pullulans</name>
    <dbReference type="NCBI Taxonomy" id="5580"/>
    <lineage>
        <taxon>Eukaryota</taxon>
        <taxon>Fungi</taxon>
        <taxon>Dikarya</taxon>
        <taxon>Ascomycota</taxon>
        <taxon>Pezizomycotina</taxon>
        <taxon>Dothideomycetes</taxon>
        <taxon>Dothideomycetidae</taxon>
        <taxon>Dothideales</taxon>
        <taxon>Saccotheciaceae</taxon>
        <taxon>Aureobasidium</taxon>
    </lineage>
</organism>
<feature type="compositionally biased region" description="Basic and acidic residues" evidence="1">
    <location>
        <begin position="15"/>
        <end position="28"/>
    </location>
</feature>
<evidence type="ECO:0000256" key="1">
    <source>
        <dbReference type="SAM" id="MobiDB-lite"/>
    </source>
</evidence>
<feature type="compositionally biased region" description="Polar residues" evidence="1">
    <location>
        <begin position="202"/>
        <end position="212"/>
    </location>
</feature>
<sequence length="498" mass="49361">MSNLTHSPAHLPGDLGEHDPRREAHPHGNEPGSGGHEVKLGSSEAKGLDSGATAAEHSRNNDPSSDNTAAHALEGGSTETMDRQKRQHNTSIPGGRTGHDGVDDHLTRGGYEQENTRDTGLTGNHGSHTGSGLTGSSHTGSGLTGSNTTGSNTTGSGLTGSHTHHHGSTGSGLTGGLSQSGTEPISGTRGSGIGGAPYDAGNLQSSGFSGSDPQERHQLHHGTASHGHDFSHNHTTRTGELLDPASGRDTGIPGYTGGASGLTGSNTHGTGLTGSHTGSGLTGSHTGTGLTGSSHTGTGLTGSSHTGSGLTGSSTTGTGYGQTGSHTGEGILREGERAVHTGTHGSTGSGLTGSHTGSGLTGSSHTGSGPTGSHTGTGLTGSNTGYGQTGSTGERLREDVREGERAVGSGTHNTTGSGLTGSTTGHHGSTGSGLTDSTTTGHHGETTGERLRDDVREGEHATGHNTTGTTGEHKKASLLDKLNPLKDSDGDGKKGFMK</sequence>
<feature type="compositionally biased region" description="Low complexity" evidence="1">
    <location>
        <begin position="408"/>
        <end position="441"/>
    </location>
</feature>
<feature type="compositionally biased region" description="Low complexity" evidence="1">
    <location>
        <begin position="352"/>
        <end position="385"/>
    </location>
</feature>
<feature type="compositionally biased region" description="Basic and acidic residues" evidence="1">
    <location>
        <begin position="97"/>
        <end position="107"/>
    </location>
</feature>
<feature type="compositionally biased region" description="Low complexity" evidence="1">
    <location>
        <begin position="262"/>
        <end position="328"/>
    </location>
</feature>
<evidence type="ECO:0000313" key="3">
    <source>
        <dbReference type="Proteomes" id="UP000308005"/>
    </source>
</evidence>
<accession>A0A4S9TME7</accession>
<name>A0A4S9TME7_AURPU</name>
<proteinExistence type="predicted"/>
<feature type="compositionally biased region" description="Basic and acidic residues" evidence="1">
    <location>
        <begin position="442"/>
        <end position="462"/>
    </location>
</feature>
<gene>
    <name evidence="2" type="ORF">D6C91_02681</name>
</gene>
<dbReference type="EMBL" id="QZBM01000074">
    <property type="protein sequence ID" value="THZ26252.1"/>
    <property type="molecule type" value="Genomic_DNA"/>
</dbReference>
<evidence type="ECO:0000313" key="2">
    <source>
        <dbReference type="EMBL" id="THZ26252.1"/>
    </source>
</evidence>